<dbReference type="EMBL" id="JAAEDI010000016">
    <property type="protein sequence ID" value="MBR0651120.1"/>
    <property type="molecule type" value="Genomic_DNA"/>
</dbReference>
<evidence type="ECO:0000313" key="3">
    <source>
        <dbReference type="Proteomes" id="UP000698752"/>
    </source>
</evidence>
<accession>A0ABS5EJC1</accession>
<organism evidence="2 3">
    <name type="scientific">Neoroseomonas terrae</name>
    <dbReference type="NCBI Taxonomy" id="424799"/>
    <lineage>
        <taxon>Bacteria</taxon>
        <taxon>Pseudomonadati</taxon>
        <taxon>Pseudomonadota</taxon>
        <taxon>Alphaproteobacteria</taxon>
        <taxon>Acetobacterales</taxon>
        <taxon>Acetobacteraceae</taxon>
        <taxon>Neoroseomonas</taxon>
    </lineage>
</organism>
<dbReference type="Pfam" id="PF20341">
    <property type="entry name" value="DUF6636"/>
    <property type="match status" value="1"/>
</dbReference>
<dbReference type="InterPro" id="IPR046576">
    <property type="entry name" value="DUF6636"/>
</dbReference>
<evidence type="ECO:0000256" key="1">
    <source>
        <dbReference type="SAM" id="SignalP"/>
    </source>
</evidence>
<reference evidence="3" key="1">
    <citation type="journal article" date="2021" name="Syst. Appl. Microbiol.">
        <title>Roseomonas hellenica sp. nov., isolated from roots of wild-growing Alkanna tinctoria.</title>
        <authorList>
            <person name="Rat A."/>
            <person name="Naranjo H.D."/>
            <person name="Lebbe L."/>
            <person name="Cnockaert M."/>
            <person name="Krigas N."/>
            <person name="Grigoriadou K."/>
            <person name="Maloupa E."/>
            <person name="Willems A."/>
        </authorList>
    </citation>
    <scope>NUCLEOTIDE SEQUENCE [LARGE SCALE GENOMIC DNA]</scope>
    <source>
        <strain evidence="3">LMG 31159</strain>
    </source>
</reference>
<evidence type="ECO:0008006" key="4">
    <source>
        <dbReference type="Google" id="ProtNLM"/>
    </source>
</evidence>
<feature type="chain" id="PRO_5046386801" description="Cyanovirin-N domain-containing protein" evidence="1">
    <location>
        <begin position="18"/>
        <end position="128"/>
    </location>
</feature>
<dbReference type="RefSeq" id="WP_211869789.1">
    <property type="nucleotide sequence ID" value="NZ_JAAEDI010000016.1"/>
</dbReference>
<gene>
    <name evidence="2" type="ORF">GXW78_15720</name>
</gene>
<feature type="signal peptide" evidence="1">
    <location>
        <begin position="1"/>
        <end position="17"/>
    </location>
</feature>
<keyword evidence="3" id="KW-1185">Reference proteome</keyword>
<sequence length="128" mass="13919">MIRWIAAFMLLPVLASAQEAFQLPSGNIHCMAFEGTLRCDVLQSTYPRPPRPRDCDLDFGDSAELGPRGPARYVCHGDTVADPSSPVLGYGRAWQGRGLSCTASPTGLRCSNAEGRGFEMSRARLVLF</sequence>
<protein>
    <recommendedName>
        <fullName evidence="4">Cyanovirin-N domain-containing protein</fullName>
    </recommendedName>
</protein>
<name>A0ABS5EJC1_9PROT</name>
<dbReference type="Proteomes" id="UP000698752">
    <property type="component" value="Unassembled WGS sequence"/>
</dbReference>
<proteinExistence type="predicted"/>
<keyword evidence="1" id="KW-0732">Signal</keyword>
<comment type="caution">
    <text evidence="2">The sequence shown here is derived from an EMBL/GenBank/DDBJ whole genome shotgun (WGS) entry which is preliminary data.</text>
</comment>
<evidence type="ECO:0000313" key="2">
    <source>
        <dbReference type="EMBL" id="MBR0651120.1"/>
    </source>
</evidence>